<dbReference type="InterPro" id="IPR019734">
    <property type="entry name" value="TPR_rpt"/>
</dbReference>
<keyword evidence="1" id="KW-0472">Membrane</keyword>
<dbReference type="RefSeq" id="WP_115494240.1">
    <property type="nucleotide sequence ID" value="NZ_QRBE01000002.1"/>
</dbReference>
<dbReference type="InterPro" id="IPR035897">
    <property type="entry name" value="Toll_tir_struct_dom_sf"/>
</dbReference>
<feature type="transmembrane region" description="Helical" evidence="1">
    <location>
        <begin position="203"/>
        <end position="225"/>
    </location>
</feature>
<dbReference type="EMBL" id="QRBE01000002">
    <property type="protein sequence ID" value="RDS83532.1"/>
    <property type="molecule type" value="Genomic_DNA"/>
</dbReference>
<dbReference type="Gene3D" id="1.25.40.10">
    <property type="entry name" value="Tetratricopeptide repeat domain"/>
    <property type="match status" value="1"/>
</dbReference>
<gene>
    <name evidence="3" type="ORF">DWU98_04095</name>
</gene>
<evidence type="ECO:0000256" key="1">
    <source>
        <dbReference type="SAM" id="Phobius"/>
    </source>
</evidence>
<evidence type="ECO:0000313" key="4">
    <source>
        <dbReference type="Proteomes" id="UP000254258"/>
    </source>
</evidence>
<feature type="domain" description="TIR" evidence="2">
    <location>
        <begin position="15"/>
        <end position="131"/>
    </location>
</feature>
<evidence type="ECO:0000313" key="3">
    <source>
        <dbReference type="EMBL" id="RDS83532.1"/>
    </source>
</evidence>
<dbReference type="Gene3D" id="3.40.50.10140">
    <property type="entry name" value="Toll/interleukin-1 receptor homology (TIR) domain"/>
    <property type="match status" value="1"/>
</dbReference>
<dbReference type="InterPro" id="IPR011990">
    <property type="entry name" value="TPR-like_helical_dom_sf"/>
</dbReference>
<dbReference type="InterPro" id="IPR000157">
    <property type="entry name" value="TIR_dom"/>
</dbReference>
<sequence>MTQPLATPDYRYRAFISYSHRDASWAAWLHKALETYRVPSRLVGKQTAAGSTPRRLAPIFRDRDELASATDLGNKVREALAQSANLIVICSPSSAISRWVQEEVLAYKRLGRSERIFCLIVDGEPGASERPDAQQHECFAPALRSQIDALGTLTHAPAEPIAADARAGKDGRRNAKLKLIAGMLDLSFDSLKQRELQRRNRRLSMMTAMAMSVAAITASLAIVAMHARSAAEVARADAERRQRQAEDLVDFMLGDLNDKLHQAERLDIIQDVDNKAMTYFASMPTTDVTDQVLAQRVKMLEKIGSVQQEQGHLPEAIASFDTASTLASSLATKAPHDIERQVQWARMQAFVGMAHWDEGRLDAAQDAFEKARGILLKSEPYAPQNLQLTFELEMVDNDMGHVLEARGQLDLARGPYTSALALSHKLVAAQPERADWQSELGGAHNNLGKLALLRGDLADALTEYQADYAIESMLAAQHPQDISQRETVLTVQAILGRTLALAGADDAGIRRMQQSVDTAKELVKNNPDNGDFQQDLARYCGQLARLKRLNGDLDAAKALTAQSLAVVSNLVRQNPTDAAVQRLHGEILTEQSAESLASGHVDDTRAQAQLATDALQPLLAKQPHERSIVLMNMAAQLLLAATSSNTDEARRGWLDVVATAQDQPSGQGDPRLLSMEAQALLALGDTAKVHALTKQLWNSGYRDAEWLAILRRGHWAYPVNAEFQKRMLAQSQGSQISD</sequence>
<dbReference type="OrthoDB" id="7308181at2"/>
<dbReference type="GO" id="GO:0007165">
    <property type="term" value="P:signal transduction"/>
    <property type="evidence" value="ECO:0007669"/>
    <property type="project" value="InterPro"/>
</dbReference>
<dbReference type="SUPFAM" id="SSF52200">
    <property type="entry name" value="Toll/Interleukin receptor TIR domain"/>
    <property type="match status" value="1"/>
</dbReference>
<reference evidence="3 4" key="1">
    <citation type="submission" date="2018-07" db="EMBL/GenBank/DDBJ databases">
        <title>Dyella monticola sp. nov. and Dyella psychrodurans sp. nov. isolated from monsoon evergreen broad-leaved forest soil of Dinghu Mountain, China.</title>
        <authorList>
            <person name="Gao Z."/>
            <person name="Qiu L."/>
        </authorList>
    </citation>
    <scope>NUCLEOTIDE SEQUENCE [LARGE SCALE GENOMIC DNA]</scope>
    <source>
        <strain evidence="3 4">4G-K06</strain>
    </source>
</reference>
<dbReference type="SUPFAM" id="SSF48452">
    <property type="entry name" value="TPR-like"/>
    <property type="match status" value="1"/>
</dbReference>
<organism evidence="3 4">
    <name type="scientific">Dyella monticola</name>
    <dbReference type="NCBI Taxonomy" id="1927958"/>
    <lineage>
        <taxon>Bacteria</taxon>
        <taxon>Pseudomonadati</taxon>
        <taxon>Pseudomonadota</taxon>
        <taxon>Gammaproteobacteria</taxon>
        <taxon>Lysobacterales</taxon>
        <taxon>Rhodanobacteraceae</taxon>
        <taxon>Dyella</taxon>
    </lineage>
</organism>
<evidence type="ECO:0000259" key="2">
    <source>
        <dbReference type="Pfam" id="PF13676"/>
    </source>
</evidence>
<dbReference type="Pfam" id="PF13676">
    <property type="entry name" value="TIR_2"/>
    <property type="match status" value="1"/>
</dbReference>
<dbReference type="SMART" id="SM00028">
    <property type="entry name" value="TPR"/>
    <property type="match status" value="5"/>
</dbReference>
<keyword evidence="1" id="KW-1133">Transmembrane helix</keyword>
<comment type="caution">
    <text evidence="3">The sequence shown here is derived from an EMBL/GenBank/DDBJ whole genome shotgun (WGS) entry which is preliminary data.</text>
</comment>
<proteinExistence type="predicted"/>
<name>A0A370X5C3_9GAMM</name>
<accession>A0A370X5C3</accession>
<keyword evidence="4" id="KW-1185">Reference proteome</keyword>
<keyword evidence="1" id="KW-0812">Transmembrane</keyword>
<protein>
    <submittedName>
        <fullName evidence="3">TIR domain-containing protein</fullName>
    </submittedName>
</protein>
<dbReference type="Proteomes" id="UP000254258">
    <property type="component" value="Unassembled WGS sequence"/>
</dbReference>
<dbReference type="AlphaFoldDB" id="A0A370X5C3"/>